<accession>A0ABW5WLT0</accession>
<protein>
    <submittedName>
        <fullName evidence="2">HD domain-containing protein</fullName>
    </submittedName>
</protein>
<dbReference type="Gene3D" id="1.10.3210.10">
    <property type="entry name" value="Hypothetical protein af1432"/>
    <property type="match status" value="1"/>
</dbReference>
<dbReference type="CDD" id="cd00077">
    <property type="entry name" value="HDc"/>
    <property type="match status" value="1"/>
</dbReference>
<dbReference type="SUPFAM" id="SSF109604">
    <property type="entry name" value="HD-domain/PDEase-like"/>
    <property type="match status" value="1"/>
</dbReference>
<dbReference type="RefSeq" id="WP_183487820.1">
    <property type="nucleotide sequence ID" value="NZ_JBHUOV010000002.1"/>
</dbReference>
<name>A0ABW5WLT0_9FLAO</name>
<evidence type="ECO:0000313" key="3">
    <source>
        <dbReference type="Proteomes" id="UP001597533"/>
    </source>
</evidence>
<keyword evidence="3" id="KW-1185">Reference proteome</keyword>
<dbReference type="EMBL" id="JBHUOV010000002">
    <property type="protein sequence ID" value="MFD2823683.1"/>
    <property type="molecule type" value="Genomic_DNA"/>
</dbReference>
<dbReference type="InterPro" id="IPR006674">
    <property type="entry name" value="HD_domain"/>
</dbReference>
<dbReference type="InterPro" id="IPR003607">
    <property type="entry name" value="HD/PDEase_dom"/>
</dbReference>
<sequence length="194" mass="23142">MDLDFKILYNKITETLKQQLPSHLTYHDINHTLYVLDRAIYIANKEKISEHELKLIKVAALFHDIGFIKSHIDHEKKSTEYARHKLSNYNFSKADIDRICGMIMATKIPQTPKNLLEKIIADADLEYLSTNSFKVNGDRLYKELKHYNNKLTRKEWNKIQIQFLKAHSYHTKYCKQYKEFRKNKNLDILIQENL</sequence>
<comment type="caution">
    <text evidence="2">The sequence shown here is derived from an EMBL/GenBank/DDBJ whole genome shotgun (WGS) entry which is preliminary data.</text>
</comment>
<dbReference type="Pfam" id="PF01966">
    <property type="entry name" value="HD"/>
    <property type="match status" value="1"/>
</dbReference>
<evidence type="ECO:0000313" key="2">
    <source>
        <dbReference type="EMBL" id="MFD2823683.1"/>
    </source>
</evidence>
<gene>
    <name evidence="2" type="ORF">ACFS5M_08385</name>
</gene>
<feature type="domain" description="HD" evidence="1">
    <location>
        <begin position="29"/>
        <end position="124"/>
    </location>
</feature>
<evidence type="ECO:0000259" key="1">
    <source>
        <dbReference type="Pfam" id="PF01966"/>
    </source>
</evidence>
<organism evidence="2 3">
    <name type="scientific">Lacinutrix iliipiscaria</name>
    <dbReference type="NCBI Taxonomy" id="1230532"/>
    <lineage>
        <taxon>Bacteria</taxon>
        <taxon>Pseudomonadati</taxon>
        <taxon>Bacteroidota</taxon>
        <taxon>Flavobacteriia</taxon>
        <taxon>Flavobacteriales</taxon>
        <taxon>Flavobacteriaceae</taxon>
        <taxon>Lacinutrix</taxon>
    </lineage>
</organism>
<proteinExistence type="predicted"/>
<reference evidence="3" key="1">
    <citation type="journal article" date="2019" name="Int. J. Syst. Evol. Microbiol.">
        <title>The Global Catalogue of Microorganisms (GCM) 10K type strain sequencing project: providing services to taxonomists for standard genome sequencing and annotation.</title>
        <authorList>
            <consortium name="The Broad Institute Genomics Platform"/>
            <consortium name="The Broad Institute Genome Sequencing Center for Infectious Disease"/>
            <person name="Wu L."/>
            <person name="Ma J."/>
        </authorList>
    </citation>
    <scope>NUCLEOTIDE SEQUENCE [LARGE SCALE GENOMIC DNA]</scope>
    <source>
        <strain evidence="3">KCTC 32141</strain>
    </source>
</reference>
<dbReference type="Proteomes" id="UP001597533">
    <property type="component" value="Unassembled WGS sequence"/>
</dbReference>